<dbReference type="Pfam" id="PF03466">
    <property type="entry name" value="LysR_substrate"/>
    <property type="match status" value="1"/>
</dbReference>
<dbReference type="EMBL" id="JH651379">
    <property type="protein sequence ID" value="EIJ40648.1"/>
    <property type="molecule type" value="Genomic_DNA"/>
</dbReference>
<dbReference type="InterPro" id="IPR005119">
    <property type="entry name" value="LysR_subst-bd"/>
</dbReference>
<dbReference type="eggNOG" id="COG0583">
    <property type="taxonomic scope" value="Bacteria"/>
</dbReference>
<dbReference type="AlphaFoldDB" id="I3CAK5"/>
<accession>I3CAK5</accession>
<sequence length="288" mass="32399">MNINDLKIFIAVAEYESITKSAAINNTVQSNVSARIKYLEEQLGVTLLTRTTRVIKLTEEGIQFLKAAKEIINILSDYKNSVNKNGVVTGQLKIGALQSVAAFRAPDILQRFVSKYPEMDFILKTGTTDELIKKVISFKLDGAFVAGRVKHSDLIVKPIIMEKMCIVSTPLYGSIDLLKKSNKPIKLIVFSKGCSYRNLLEELLTEMGLINLKIMEMDSLDSIIRSVENGLGITLLPEELIKKNYAYRSLVKIKIPIKYALYPTVFIRMKNSLSNRGLQLFENSIEDQ</sequence>
<evidence type="ECO:0000313" key="6">
    <source>
        <dbReference type="EMBL" id="EIJ40648.1"/>
    </source>
</evidence>
<comment type="similarity">
    <text evidence="1">Belongs to the LysR transcriptional regulatory family.</text>
</comment>
<evidence type="ECO:0000256" key="4">
    <source>
        <dbReference type="ARBA" id="ARBA00023163"/>
    </source>
</evidence>
<dbReference type="InterPro" id="IPR000847">
    <property type="entry name" value="LysR_HTH_N"/>
</dbReference>
<dbReference type="Pfam" id="PF00126">
    <property type="entry name" value="HTH_1"/>
    <property type="match status" value="1"/>
</dbReference>
<evidence type="ECO:0000256" key="2">
    <source>
        <dbReference type="ARBA" id="ARBA00023015"/>
    </source>
</evidence>
<feature type="domain" description="HTH lysR-type" evidence="5">
    <location>
        <begin position="1"/>
        <end position="58"/>
    </location>
</feature>
<dbReference type="Gene3D" id="1.10.10.10">
    <property type="entry name" value="Winged helix-like DNA-binding domain superfamily/Winged helix DNA-binding domain"/>
    <property type="match status" value="1"/>
</dbReference>
<dbReference type="PROSITE" id="PS50931">
    <property type="entry name" value="HTH_LYSR"/>
    <property type="match status" value="1"/>
</dbReference>
<keyword evidence="4" id="KW-0804">Transcription</keyword>
<evidence type="ECO:0000256" key="3">
    <source>
        <dbReference type="ARBA" id="ARBA00023125"/>
    </source>
</evidence>
<dbReference type="SUPFAM" id="SSF53850">
    <property type="entry name" value="Periplasmic binding protein-like II"/>
    <property type="match status" value="1"/>
</dbReference>
<keyword evidence="3" id="KW-0238">DNA-binding</keyword>
<name>I3CAK5_9FLAO</name>
<keyword evidence="2" id="KW-0805">Transcription regulation</keyword>
<evidence type="ECO:0000259" key="5">
    <source>
        <dbReference type="PROSITE" id="PS50931"/>
    </source>
</evidence>
<dbReference type="OrthoDB" id="9803735at2"/>
<protein>
    <submittedName>
        <fullName evidence="6">Transcriptional regulator</fullName>
    </submittedName>
</protein>
<dbReference type="RefSeq" id="WP_008615099.1">
    <property type="nucleotide sequence ID" value="NZ_JH651379.1"/>
</dbReference>
<dbReference type="PANTHER" id="PTHR30126:SF40">
    <property type="entry name" value="HTH-TYPE TRANSCRIPTIONAL REGULATOR GLTR"/>
    <property type="match status" value="1"/>
</dbReference>
<keyword evidence="7" id="KW-1185">Reference proteome</keyword>
<dbReference type="HOGENOM" id="CLU_039613_6_1_10"/>
<dbReference type="Gene3D" id="3.40.190.10">
    <property type="entry name" value="Periplasmic binding protein-like II"/>
    <property type="match status" value="2"/>
</dbReference>
<dbReference type="PANTHER" id="PTHR30126">
    <property type="entry name" value="HTH-TYPE TRANSCRIPTIONAL REGULATOR"/>
    <property type="match status" value="1"/>
</dbReference>
<organism evidence="6 7">
    <name type="scientific">Galbibacter orientalis DSM 19592</name>
    <dbReference type="NCBI Taxonomy" id="926559"/>
    <lineage>
        <taxon>Bacteria</taxon>
        <taxon>Pseudomonadati</taxon>
        <taxon>Bacteroidota</taxon>
        <taxon>Flavobacteriia</taxon>
        <taxon>Flavobacteriales</taxon>
        <taxon>Flavobacteriaceae</taxon>
        <taxon>Galbibacter</taxon>
    </lineage>
</organism>
<dbReference type="Proteomes" id="UP000004690">
    <property type="component" value="Unassembled WGS sequence"/>
</dbReference>
<proteinExistence type="inferred from homology"/>
<gene>
    <name evidence="6" type="ORF">JoomaDRAFT_3715</name>
</gene>
<dbReference type="InterPro" id="IPR036390">
    <property type="entry name" value="WH_DNA-bd_sf"/>
</dbReference>
<evidence type="ECO:0000313" key="7">
    <source>
        <dbReference type="Proteomes" id="UP000004690"/>
    </source>
</evidence>
<dbReference type="GO" id="GO:0003700">
    <property type="term" value="F:DNA-binding transcription factor activity"/>
    <property type="evidence" value="ECO:0007669"/>
    <property type="project" value="InterPro"/>
</dbReference>
<dbReference type="InterPro" id="IPR036388">
    <property type="entry name" value="WH-like_DNA-bd_sf"/>
</dbReference>
<dbReference type="GO" id="GO:0000976">
    <property type="term" value="F:transcription cis-regulatory region binding"/>
    <property type="evidence" value="ECO:0007669"/>
    <property type="project" value="TreeGrafter"/>
</dbReference>
<dbReference type="SUPFAM" id="SSF46785">
    <property type="entry name" value="Winged helix' DNA-binding domain"/>
    <property type="match status" value="1"/>
</dbReference>
<dbReference type="STRING" id="926559.JoomaDRAFT_3715"/>
<dbReference type="FunFam" id="1.10.10.10:FF:000001">
    <property type="entry name" value="LysR family transcriptional regulator"/>
    <property type="match status" value="1"/>
</dbReference>
<evidence type="ECO:0000256" key="1">
    <source>
        <dbReference type="ARBA" id="ARBA00009437"/>
    </source>
</evidence>
<reference evidence="6 7" key="1">
    <citation type="submission" date="2012-02" db="EMBL/GenBank/DDBJ databases">
        <title>Improved High-Quality Draft genome of Joostella marina DSM 19592.</title>
        <authorList>
            <consortium name="US DOE Joint Genome Institute (JGI-PGF)"/>
            <person name="Lucas S."/>
            <person name="Copeland A."/>
            <person name="Lapidus A."/>
            <person name="Bruce D."/>
            <person name="Goodwin L."/>
            <person name="Pitluck S."/>
            <person name="Peters L."/>
            <person name="Chertkov O."/>
            <person name="Ovchinnikova G."/>
            <person name="Kyrpides N."/>
            <person name="Mavromatis K."/>
            <person name="Detter J.C."/>
            <person name="Han C."/>
            <person name="Land M."/>
            <person name="Hauser L."/>
            <person name="Markowitz V."/>
            <person name="Cheng J.-F."/>
            <person name="Hugenholtz P."/>
            <person name="Woyke T."/>
            <person name="Wu D."/>
            <person name="Tindall B."/>
            <person name="Brambilla E."/>
            <person name="Klenk H.-P."/>
            <person name="Eisen J.A."/>
        </authorList>
    </citation>
    <scope>NUCLEOTIDE SEQUENCE [LARGE SCALE GENOMIC DNA]</scope>
    <source>
        <strain evidence="6 7">DSM 19592</strain>
    </source>
</reference>